<sequence length="1385" mass="155279">MTATTALHSNAFNFMSFLQSGVDPRTGQYTVSLNLPQVEANALLGPSLPLALFFNPLNQQDTGYGKGWNLQLSQFTPDTQVAALHTGESFLVTSRNGAQMLMEEKKLDSFHLDEVADGGSTHYLVEHRSGLLEKLQIRAASRPVALPVEVWTRQTLPLKFTYASFESDGQTYDRLASIEGSDVEGVYAPLLEIKRDESKRQVEITLNPQGAAATQVRFVMQLDTQGRVIELQLPTVDGNQAKWRFMYTVSHTYNCLAEVRTPTGAWELITYDPVGHKRSNNLPGTLPRVSKHEVRPGNADEVPKAGASCNQIVSYAYTVNTEEDGYQADNNFLGANLALGEPTPGLDILYKHPNPYRYGSVETLLSADGKTSLRSIERHFNKFHLLTREITSQGPADDLHIQTVETSYAYTEGKPFKDQPAYCQLPLTTTTTWRKAKTDTARTEVLKRTYHDDGNLHTVEHPSGVVETSLWYPAAGEIDKCPADPSGFVRHLKSKTVTPAKPGQTLDAPILSQGYRYRTLPAYEDNASTTAWHVVDVETLDQINEGGAVIQPLQSNQYKYFESLEQPLTYGRLEEHTLTMNGLPTKTSYTYATRAPTFATHDNNETVLVTTQTVTGHDNSPTNIIKKTTTSEHSLLTGELLLSEDDNGVRINYRYDVLRRVIQEIVAPQSPYMADRSYTYWLCANDNDRASQKRTDVNCVLTHTLLDGLNRPVKEQRNDLDNATPRQEGEEELLRALYLATYDAFGRLQSETETDWRSAQTSDDLTLIRSYDYDDWGQQRAVTGPDGIKVIEEDDPVGESYPGQPADAPKQRIVKRWRESTDGESSGINKTWLNLFNQPARTERLQWSGEGDNYQETRISLQQNTYDGLGRTLSEAVGLLGERVNKYSYDVFGRQLEQTLADGAKVVRTFAKHSNADLPTSISVAGKELGQKEYDGLDREKSTTTGKRKQTYTYKGSERKPCEVVTPGGQIIRYQYEFRLNEEPKARQFIDVTAHDEEEVVQETTFTYHEKNARLRECSVMDQTFERTHYLNGAVKWEKRELAGVTYEVNYGHSQRGRITSYTGAQGLEQTYDYDENSGQLTGTGLGDQVSSELSYDSFGRLCSFTTGNPPQSLETKLTYDQFDRECTRTFVPGSGDGQCLEHCYNDVDALTSRTLRNTKTQEIIRLETYGYDDRQRLTSYECTGSELPVDPSGAAIKSQVFTYDELDNIDLCMTEYQEGGEQIIFYSFSDDDPAQLKGLDVVSHHGGLKALDLAGARLLVKALKLIKPLDLWLLWDLPALHEIELTYDANGNMTCDEQGHLLEYDRVNRLIKVSRPSAEGDIVLAEYHYDGKDILTGMSRDGVGTQNRLYQGGRVASLEQAGNSITFYGTEGLILGELQDENGL</sequence>
<reference evidence="1" key="1">
    <citation type="journal article" date="2020" name="Microorganisms">
        <title>Reliable Identification of Environmental Pseudomonas Isolates Using the rpoD Gene.</title>
        <authorList>
            <consortium name="The Broad Institute Genome Sequencing Platform"/>
            <person name="Girard L."/>
            <person name="Lood C."/>
            <person name="Rokni-Zadeh H."/>
            <person name="van Noort V."/>
            <person name="Lavigne R."/>
            <person name="De Mot R."/>
        </authorList>
    </citation>
    <scope>NUCLEOTIDE SEQUENCE</scope>
    <source>
        <strain evidence="1">SWRI10</strain>
    </source>
</reference>
<name>A0A9E2T6J9_9PSED</name>
<gene>
    <name evidence="1" type="ORF">HU737_014990</name>
</gene>
<comment type="caution">
    <text evidence="1">The sequence shown here is derived from an EMBL/GenBank/DDBJ whole genome shotgun (WGS) entry which is preliminary data.</text>
</comment>
<organism evidence="1 2">
    <name type="scientific">Pseudomonas urmiensis</name>
    <dbReference type="NCBI Taxonomy" id="2745493"/>
    <lineage>
        <taxon>Bacteria</taxon>
        <taxon>Pseudomonadati</taxon>
        <taxon>Pseudomonadota</taxon>
        <taxon>Gammaproteobacteria</taxon>
        <taxon>Pseudomonadales</taxon>
        <taxon>Pseudomonadaceae</taxon>
        <taxon>Pseudomonas</taxon>
    </lineage>
</organism>
<dbReference type="EMBL" id="JABWRE020000001">
    <property type="protein sequence ID" value="MBV4537280.1"/>
    <property type="molecule type" value="Genomic_DNA"/>
</dbReference>
<protein>
    <submittedName>
        <fullName evidence="1">Sugar-binding protein</fullName>
    </submittedName>
</protein>
<dbReference type="RefSeq" id="WP_217838533.1">
    <property type="nucleotide sequence ID" value="NZ_JABWRE020000001.1"/>
</dbReference>
<evidence type="ECO:0000313" key="2">
    <source>
        <dbReference type="Proteomes" id="UP000599879"/>
    </source>
</evidence>
<reference evidence="1" key="2">
    <citation type="submission" date="2021-06" db="EMBL/GenBank/DDBJ databases">
        <title>Updating the genus Pseudomonas: Description of 43 new species and partition of the Pseudomonas putida group.</title>
        <authorList>
            <person name="Girard L."/>
            <person name="Lood C."/>
            <person name="Vandamme P."/>
            <person name="Rokni-Zadeh H."/>
            <person name="Van Noort V."/>
            <person name="Hofte M."/>
            <person name="Lavigne R."/>
            <person name="De Mot R."/>
        </authorList>
    </citation>
    <scope>NUCLEOTIDE SEQUENCE</scope>
    <source>
        <strain evidence="1">SWRI10</strain>
    </source>
</reference>
<evidence type="ECO:0000313" key="1">
    <source>
        <dbReference type="EMBL" id="MBV4537280.1"/>
    </source>
</evidence>
<proteinExistence type="predicted"/>
<accession>A0A9E2T6J9</accession>
<dbReference type="Proteomes" id="UP000599879">
    <property type="component" value="Unassembled WGS sequence"/>
</dbReference>